<dbReference type="EMBL" id="ML120415">
    <property type="protein sequence ID" value="RPA96395.1"/>
    <property type="molecule type" value="Genomic_DNA"/>
</dbReference>
<keyword evidence="2" id="KW-1185">Reference proteome</keyword>
<gene>
    <name evidence="1" type="ORF">L873DRAFT_1694585</name>
</gene>
<evidence type="ECO:0008006" key="3">
    <source>
        <dbReference type="Google" id="ProtNLM"/>
    </source>
</evidence>
<dbReference type="Proteomes" id="UP000276215">
    <property type="component" value="Unassembled WGS sequence"/>
</dbReference>
<accession>A0A3N4JDP9</accession>
<sequence>RMSVEWSFGKITQYFEFNNLWMNLKIRLTPTGTYYLASTLLTNCHTYYYDSKTRFSLECSLSTIREYFHLTEDENNALNLYIEDFFSVAVPQDFKG</sequence>
<evidence type="ECO:0000313" key="1">
    <source>
        <dbReference type="EMBL" id="RPA96395.1"/>
    </source>
</evidence>
<dbReference type="AlphaFoldDB" id="A0A3N4JDP9"/>
<organism evidence="1 2">
    <name type="scientific">Choiromyces venosus 120613-1</name>
    <dbReference type="NCBI Taxonomy" id="1336337"/>
    <lineage>
        <taxon>Eukaryota</taxon>
        <taxon>Fungi</taxon>
        <taxon>Dikarya</taxon>
        <taxon>Ascomycota</taxon>
        <taxon>Pezizomycotina</taxon>
        <taxon>Pezizomycetes</taxon>
        <taxon>Pezizales</taxon>
        <taxon>Tuberaceae</taxon>
        <taxon>Choiromyces</taxon>
    </lineage>
</organism>
<protein>
    <recommendedName>
        <fullName evidence="3">DDE Tnp4 domain-containing protein</fullName>
    </recommendedName>
</protein>
<evidence type="ECO:0000313" key="2">
    <source>
        <dbReference type="Proteomes" id="UP000276215"/>
    </source>
</evidence>
<dbReference type="OrthoDB" id="5289248at2759"/>
<reference evidence="1 2" key="1">
    <citation type="journal article" date="2018" name="Nat. Ecol. Evol.">
        <title>Pezizomycetes genomes reveal the molecular basis of ectomycorrhizal truffle lifestyle.</title>
        <authorList>
            <person name="Murat C."/>
            <person name="Payen T."/>
            <person name="Noel B."/>
            <person name="Kuo A."/>
            <person name="Morin E."/>
            <person name="Chen J."/>
            <person name="Kohler A."/>
            <person name="Krizsan K."/>
            <person name="Balestrini R."/>
            <person name="Da Silva C."/>
            <person name="Montanini B."/>
            <person name="Hainaut M."/>
            <person name="Levati E."/>
            <person name="Barry K.W."/>
            <person name="Belfiori B."/>
            <person name="Cichocki N."/>
            <person name="Clum A."/>
            <person name="Dockter R.B."/>
            <person name="Fauchery L."/>
            <person name="Guy J."/>
            <person name="Iotti M."/>
            <person name="Le Tacon F."/>
            <person name="Lindquist E.A."/>
            <person name="Lipzen A."/>
            <person name="Malagnac F."/>
            <person name="Mello A."/>
            <person name="Molinier V."/>
            <person name="Miyauchi S."/>
            <person name="Poulain J."/>
            <person name="Riccioni C."/>
            <person name="Rubini A."/>
            <person name="Sitrit Y."/>
            <person name="Splivallo R."/>
            <person name="Traeger S."/>
            <person name="Wang M."/>
            <person name="Zifcakova L."/>
            <person name="Wipf D."/>
            <person name="Zambonelli A."/>
            <person name="Paolocci F."/>
            <person name="Nowrousian M."/>
            <person name="Ottonello S."/>
            <person name="Baldrian P."/>
            <person name="Spatafora J.W."/>
            <person name="Henrissat B."/>
            <person name="Nagy L.G."/>
            <person name="Aury J.M."/>
            <person name="Wincker P."/>
            <person name="Grigoriev I.V."/>
            <person name="Bonfante P."/>
            <person name="Martin F.M."/>
        </authorList>
    </citation>
    <scope>NUCLEOTIDE SEQUENCE [LARGE SCALE GENOMIC DNA]</scope>
    <source>
        <strain evidence="1 2">120613-1</strain>
    </source>
</reference>
<name>A0A3N4JDP9_9PEZI</name>
<feature type="non-terminal residue" evidence="1">
    <location>
        <position position="1"/>
    </location>
</feature>
<proteinExistence type="predicted"/>